<reference evidence="1" key="1">
    <citation type="submission" date="2020-05" db="EMBL/GenBank/DDBJ databases">
        <authorList>
            <person name="Chiriac C."/>
            <person name="Salcher M."/>
            <person name="Ghai R."/>
            <person name="Kavagutti S V."/>
        </authorList>
    </citation>
    <scope>NUCLEOTIDE SEQUENCE</scope>
</reference>
<dbReference type="InterPro" id="IPR015424">
    <property type="entry name" value="PyrdxlP-dep_Trfase"/>
</dbReference>
<gene>
    <name evidence="1" type="ORF">UFOPK3564_03686</name>
</gene>
<accession>A0A6J7KF99</accession>
<dbReference type="EMBL" id="CAFBMK010000383">
    <property type="protein sequence ID" value="CAB4954556.1"/>
    <property type="molecule type" value="Genomic_DNA"/>
</dbReference>
<proteinExistence type="predicted"/>
<dbReference type="InterPro" id="IPR015422">
    <property type="entry name" value="PyrdxlP-dep_Trfase_small"/>
</dbReference>
<name>A0A6J7KF99_9ZZZZ</name>
<organism evidence="1">
    <name type="scientific">freshwater metagenome</name>
    <dbReference type="NCBI Taxonomy" id="449393"/>
    <lineage>
        <taxon>unclassified sequences</taxon>
        <taxon>metagenomes</taxon>
        <taxon>ecological metagenomes</taxon>
    </lineage>
</organism>
<dbReference type="Gene3D" id="3.90.1150.10">
    <property type="entry name" value="Aspartate Aminotransferase, domain 1"/>
    <property type="match status" value="1"/>
</dbReference>
<protein>
    <submittedName>
        <fullName evidence="1">Unannotated protein</fullName>
    </submittedName>
</protein>
<dbReference type="SUPFAM" id="SSF53383">
    <property type="entry name" value="PLP-dependent transferases"/>
    <property type="match status" value="1"/>
</dbReference>
<sequence length="65" mass="7022">MAERIRRAGDRDAVAWCARLLAETGVALTPGADFDAVDGVGWVRVSYATDTATLEAGLDRLADWR</sequence>
<evidence type="ECO:0000313" key="1">
    <source>
        <dbReference type="EMBL" id="CAB4954556.1"/>
    </source>
</evidence>
<dbReference type="AlphaFoldDB" id="A0A6J7KF99"/>